<dbReference type="Gene3D" id="1.10.1200.10">
    <property type="entry name" value="ACP-like"/>
    <property type="match status" value="1"/>
</dbReference>
<sequence length="207" mass="22580">GIVGQSCYGLSNSAMERICEKRRGNGLPGLSIAEWGGIRDTGLVLEGLRDNDTIIGWLHCHNAMNSCLHTQSIYSCTQPHPVLASMVVAEPGVMIHLVVKVYLTSIADILEQHGCKKYPTFCVARSSLSHVHSLMSSEIKQTLERCFDLVLSPQEIQALTFGELKHTAMVAVGQQVCFDHYLNCSSLTNTYCADANVSSFCNTTTAV</sequence>
<accession>E5L9M7</accession>
<dbReference type="EMBL" id="HQ384008">
    <property type="protein sequence ID" value="ADQ64501.1"/>
    <property type="molecule type" value="mRNA"/>
</dbReference>
<name>E5L9M7_BACOL</name>
<evidence type="ECO:0000313" key="1">
    <source>
        <dbReference type="EMBL" id="ADQ64501.1"/>
    </source>
</evidence>
<dbReference type="InterPro" id="IPR036736">
    <property type="entry name" value="ACP-like_sf"/>
</dbReference>
<evidence type="ECO:0008006" key="2">
    <source>
        <dbReference type="Google" id="ProtNLM"/>
    </source>
</evidence>
<dbReference type="Gene3D" id="3.40.50.720">
    <property type="entry name" value="NAD(P)-binding Rossmann-like Domain"/>
    <property type="match status" value="1"/>
</dbReference>
<proteinExistence type="evidence at transcript level"/>
<feature type="non-terminal residue" evidence="1">
    <location>
        <position position="207"/>
    </location>
</feature>
<reference evidence="1" key="1">
    <citation type="journal article" date="2011" name="Mol. Genet. Genomics">
        <title>Isolation, annotation and applications of expressed sequence tags from the olive fly, Bactrocera oleae.</title>
        <authorList>
            <person name="Tsoumani K.T."/>
            <person name="Augustinos A.A."/>
            <person name="Kakani E.G."/>
            <person name="Drosopoulou E."/>
            <person name="Mavragani-Tsipidou P."/>
            <person name="Mathiopoulos K.D."/>
        </authorList>
    </citation>
    <scope>NUCLEOTIDE SEQUENCE</scope>
</reference>
<feature type="non-terminal residue" evidence="1">
    <location>
        <position position="1"/>
    </location>
</feature>
<dbReference type="AlphaFoldDB" id="E5L9M7"/>
<protein>
    <recommendedName>
        <fullName evidence="2">Ketoreductase (KR) domain-containing protein</fullName>
    </recommendedName>
</protein>
<organism evidence="1">
    <name type="scientific">Bactrocera oleae</name>
    <name type="common">Olive fruit fly</name>
    <name type="synonym">Dacus oleae</name>
    <dbReference type="NCBI Taxonomy" id="104688"/>
    <lineage>
        <taxon>Eukaryota</taxon>
        <taxon>Metazoa</taxon>
        <taxon>Ecdysozoa</taxon>
        <taxon>Arthropoda</taxon>
        <taxon>Hexapoda</taxon>
        <taxon>Insecta</taxon>
        <taxon>Pterygota</taxon>
        <taxon>Neoptera</taxon>
        <taxon>Endopterygota</taxon>
        <taxon>Diptera</taxon>
        <taxon>Brachycera</taxon>
        <taxon>Muscomorpha</taxon>
        <taxon>Tephritoidea</taxon>
        <taxon>Tephritidae</taxon>
        <taxon>Bactrocera</taxon>
        <taxon>Daculus</taxon>
    </lineage>
</organism>